<evidence type="ECO:0000256" key="5">
    <source>
        <dbReference type="ARBA" id="ARBA00022692"/>
    </source>
</evidence>
<feature type="transmembrane region" description="Helical" evidence="8">
    <location>
        <begin position="72"/>
        <end position="91"/>
    </location>
</feature>
<accession>A0A317JQL6</accession>
<dbReference type="InterPro" id="IPR050297">
    <property type="entry name" value="LipidA_mod_glycosyltrf_83"/>
</dbReference>
<comment type="subcellular location">
    <subcellularLocation>
        <location evidence="1">Cell membrane</location>
        <topology evidence="1">Multi-pass membrane protein</topology>
    </subcellularLocation>
</comment>
<feature type="transmembrane region" description="Helical" evidence="8">
    <location>
        <begin position="216"/>
        <end position="236"/>
    </location>
</feature>
<dbReference type="Proteomes" id="UP000246104">
    <property type="component" value="Unassembled WGS sequence"/>
</dbReference>
<dbReference type="EMBL" id="PSRQ01000003">
    <property type="protein sequence ID" value="PWU24306.1"/>
    <property type="molecule type" value="Genomic_DNA"/>
</dbReference>
<comment type="caution">
    <text evidence="9">The sequence shown here is derived from an EMBL/GenBank/DDBJ whole genome shotgun (WGS) entry which is preliminary data.</text>
</comment>
<dbReference type="PANTHER" id="PTHR33908:SF11">
    <property type="entry name" value="MEMBRANE PROTEIN"/>
    <property type="match status" value="1"/>
</dbReference>
<evidence type="ECO:0000256" key="6">
    <source>
        <dbReference type="ARBA" id="ARBA00022989"/>
    </source>
</evidence>
<keyword evidence="2" id="KW-1003">Cell membrane</keyword>
<evidence type="ECO:0000256" key="8">
    <source>
        <dbReference type="SAM" id="Phobius"/>
    </source>
</evidence>
<organism evidence="9 10">
    <name type="scientific">Candidatus Cerribacteria bacterium 'Amazon FNV 2010 28 9'</name>
    <dbReference type="NCBI Taxonomy" id="2081795"/>
    <lineage>
        <taxon>Bacteria</taxon>
        <taxon>Candidatus Cerribacteria</taxon>
    </lineage>
</organism>
<keyword evidence="3" id="KW-0328">Glycosyltransferase</keyword>
<dbReference type="GO" id="GO:0005886">
    <property type="term" value="C:plasma membrane"/>
    <property type="evidence" value="ECO:0007669"/>
    <property type="project" value="UniProtKB-SubCell"/>
</dbReference>
<dbReference type="PANTHER" id="PTHR33908">
    <property type="entry name" value="MANNOSYLTRANSFERASE YKCB-RELATED"/>
    <property type="match status" value="1"/>
</dbReference>
<name>A0A317JQL6_9BACT</name>
<evidence type="ECO:0000256" key="4">
    <source>
        <dbReference type="ARBA" id="ARBA00022679"/>
    </source>
</evidence>
<feature type="transmembrane region" description="Helical" evidence="8">
    <location>
        <begin position="371"/>
        <end position="390"/>
    </location>
</feature>
<keyword evidence="4" id="KW-0808">Transferase</keyword>
<keyword evidence="7 8" id="KW-0472">Membrane</keyword>
<evidence type="ECO:0000313" key="9">
    <source>
        <dbReference type="EMBL" id="PWU24306.1"/>
    </source>
</evidence>
<evidence type="ECO:0000313" key="10">
    <source>
        <dbReference type="Proteomes" id="UP000246104"/>
    </source>
</evidence>
<feature type="transmembrane region" description="Helical" evidence="8">
    <location>
        <begin position="171"/>
        <end position="204"/>
    </location>
</feature>
<keyword evidence="5 8" id="KW-0812">Transmembrane</keyword>
<evidence type="ECO:0000256" key="7">
    <source>
        <dbReference type="ARBA" id="ARBA00023136"/>
    </source>
</evidence>
<gene>
    <name evidence="9" type="ORF">C5B42_00135</name>
</gene>
<feature type="transmembrane region" description="Helical" evidence="8">
    <location>
        <begin position="147"/>
        <end position="165"/>
    </location>
</feature>
<sequence>MRKRIVLLLLVLTLSLGTFLRFFKVSTVPPGLEQDETSIGYNAYSILKTGKDEYGQSFPLYFKAFGEYKLPGYIYAAVIPIKFFGLTPFAVRSVSALTGTLSILLIFWIVQFLFHRHEARDEIALWSAFLLAINPWHLFFSRGAFEVTLALFLLLVGLFAFLKAIYEHRPYYVLITSITFLLSLYTYNISRVFVPLLCCALLCIYRKRVLRIPRTILGWCTGIFILGLLPFAFSLLSPGGVHAIQGTILFSSKAVQAPLIEMRSDVSLFSPLLAKLFFNSWLQSLWQYCINIMSYASVEFFFLSGSTQGDHGIGNMGQFYFVQLPLLFVGLFALIKRQTKTAVFLFFWCIATILIAALTREAPQATRSFNLIFSYTVLSAYGIWELRTWIVKQKQWIKIGIGLLVVSFFAYNCLYYFASYYIRFPLEYTKQWNALDPTVVQYMENVLKDYDVVYVDNRVNIPYTSLLFYSQYSPTFFQATQQRGTQDAQGFSPVKAYGNVIFDSIDWDKEIAKHNQRILYITTPQFLPAKPDHINIVERFYYPPRPVILSQGEELYTSYDKELGFVAVRTY</sequence>
<evidence type="ECO:0000256" key="1">
    <source>
        <dbReference type="ARBA" id="ARBA00004651"/>
    </source>
</evidence>
<reference evidence="9 10" key="1">
    <citation type="submission" date="2018-02" db="EMBL/GenBank/DDBJ databases">
        <title>Genomic Reconstructions from Amazon Rainforest and Pasture Soil Reveal Novel Insights into the Physiology of Candidate Phyla in Tropical Sites.</title>
        <authorList>
            <person name="Kroeger M.E."/>
            <person name="Delmont T."/>
            <person name="Eren A.M."/>
            <person name="Guo J."/>
            <person name="Meyer K.M."/>
            <person name="Khan K."/>
            <person name="Rodrigues J.L.M."/>
            <person name="Bohannan B.J.M."/>
            <person name="Tringe S."/>
            <person name="Borges C.D."/>
            <person name="Tiedje J."/>
            <person name="Tsai S.M."/>
            <person name="Nusslein K."/>
        </authorList>
    </citation>
    <scope>NUCLEOTIDE SEQUENCE [LARGE SCALE GENOMIC DNA]</scope>
    <source>
        <strain evidence="9">Amazon FNV 2010 28 9</strain>
    </source>
</reference>
<feature type="transmembrane region" description="Helical" evidence="8">
    <location>
        <begin position="123"/>
        <end position="140"/>
    </location>
</feature>
<dbReference type="GO" id="GO:0016763">
    <property type="term" value="F:pentosyltransferase activity"/>
    <property type="evidence" value="ECO:0007669"/>
    <property type="project" value="TreeGrafter"/>
</dbReference>
<feature type="transmembrane region" description="Helical" evidence="8">
    <location>
        <begin position="317"/>
        <end position="335"/>
    </location>
</feature>
<evidence type="ECO:0000256" key="3">
    <source>
        <dbReference type="ARBA" id="ARBA00022676"/>
    </source>
</evidence>
<keyword evidence="6 8" id="KW-1133">Transmembrane helix</keyword>
<feature type="transmembrane region" description="Helical" evidence="8">
    <location>
        <begin position="98"/>
        <end position="117"/>
    </location>
</feature>
<dbReference type="GO" id="GO:0009103">
    <property type="term" value="P:lipopolysaccharide biosynthetic process"/>
    <property type="evidence" value="ECO:0007669"/>
    <property type="project" value="UniProtKB-ARBA"/>
</dbReference>
<proteinExistence type="predicted"/>
<feature type="transmembrane region" description="Helical" evidence="8">
    <location>
        <begin position="341"/>
        <end position="359"/>
    </location>
</feature>
<evidence type="ECO:0000256" key="2">
    <source>
        <dbReference type="ARBA" id="ARBA00022475"/>
    </source>
</evidence>
<feature type="transmembrane region" description="Helical" evidence="8">
    <location>
        <begin position="396"/>
        <end position="418"/>
    </location>
</feature>
<dbReference type="AlphaFoldDB" id="A0A317JQL6"/>
<protein>
    <submittedName>
        <fullName evidence="9">Uncharacterized protein</fullName>
    </submittedName>
</protein>